<evidence type="ECO:0000313" key="1">
    <source>
        <dbReference type="EMBL" id="KAF0736983.1"/>
    </source>
</evidence>
<sequence>MERLLIDALDTIPLEDALELNVDSIDMTDLGIFDLSVNSEAAKVLSSPKQAQTAVSLSYDEPRSVSNQEMLTTEIETLPRKQINASRKRQREEMEYLRAKKSWKNISKT</sequence>
<keyword evidence="2" id="KW-1185">Reference proteome</keyword>
<dbReference type="EMBL" id="VJMJ01000085">
    <property type="protein sequence ID" value="KAF0736983.1"/>
    <property type="molecule type" value="Genomic_DNA"/>
</dbReference>
<name>A0A6G0XA49_9STRA</name>
<protein>
    <submittedName>
        <fullName evidence="1">Uncharacterized protein</fullName>
    </submittedName>
</protein>
<proteinExistence type="predicted"/>
<dbReference type="Proteomes" id="UP000481153">
    <property type="component" value="Unassembled WGS sequence"/>
</dbReference>
<dbReference type="VEuPathDB" id="FungiDB:AeMF1_008428"/>
<evidence type="ECO:0000313" key="2">
    <source>
        <dbReference type="Proteomes" id="UP000481153"/>
    </source>
</evidence>
<reference evidence="1 2" key="1">
    <citation type="submission" date="2019-07" db="EMBL/GenBank/DDBJ databases">
        <title>Genomics analysis of Aphanomyces spp. identifies a new class of oomycete effector associated with host adaptation.</title>
        <authorList>
            <person name="Gaulin E."/>
        </authorList>
    </citation>
    <scope>NUCLEOTIDE SEQUENCE [LARGE SCALE GENOMIC DNA]</scope>
    <source>
        <strain evidence="1 2">ATCC 201684</strain>
    </source>
</reference>
<accession>A0A6G0XA49</accession>
<gene>
    <name evidence="1" type="ORF">Ae201684_006795</name>
</gene>
<dbReference type="AlphaFoldDB" id="A0A6G0XA49"/>
<comment type="caution">
    <text evidence="1">The sequence shown here is derived from an EMBL/GenBank/DDBJ whole genome shotgun (WGS) entry which is preliminary data.</text>
</comment>
<organism evidence="1 2">
    <name type="scientific">Aphanomyces euteiches</name>
    <dbReference type="NCBI Taxonomy" id="100861"/>
    <lineage>
        <taxon>Eukaryota</taxon>
        <taxon>Sar</taxon>
        <taxon>Stramenopiles</taxon>
        <taxon>Oomycota</taxon>
        <taxon>Saprolegniomycetes</taxon>
        <taxon>Saprolegniales</taxon>
        <taxon>Verrucalvaceae</taxon>
        <taxon>Aphanomyces</taxon>
    </lineage>
</organism>